<organism evidence="1 2">
    <name type="scientific">Novimethylophilus kurashikiensis</name>
    <dbReference type="NCBI Taxonomy" id="1825523"/>
    <lineage>
        <taxon>Bacteria</taxon>
        <taxon>Pseudomonadati</taxon>
        <taxon>Pseudomonadota</taxon>
        <taxon>Betaproteobacteria</taxon>
        <taxon>Nitrosomonadales</taxon>
        <taxon>Methylophilaceae</taxon>
        <taxon>Novimethylophilus</taxon>
    </lineage>
</organism>
<name>A0A2R5F992_9PROT</name>
<comment type="caution">
    <text evidence="1">The sequence shown here is derived from an EMBL/GenBank/DDBJ whole genome shotgun (WGS) entry which is preliminary data.</text>
</comment>
<dbReference type="AlphaFoldDB" id="A0A2R5F992"/>
<proteinExistence type="predicted"/>
<gene>
    <name evidence="1" type="ORF">NMK_2204</name>
</gene>
<reference evidence="1 2" key="1">
    <citation type="journal article" date="2018" name="Environ. Microbiol.">
        <title>Isolation and genomic characterization of Novimethylophilus kurashikiensis gen. nov. sp. nov., a new lanthanide-dependent methylotrophic species of Methylophilaceae.</title>
        <authorList>
            <person name="Lv H."/>
            <person name="Sahin N."/>
            <person name="Tani A."/>
        </authorList>
    </citation>
    <scope>NUCLEOTIDE SEQUENCE [LARGE SCALE GENOMIC DNA]</scope>
    <source>
        <strain evidence="1 2">La2-4</strain>
    </source>
</reference>
<evidence type="ECO:0000313" key="2">
    <source>
        <dbReference type="Proteomes" id="UP000245081"/>
    </source>
</evidence>
<dbReference type="Proteomes" id="UP000245081">
    <property type="component" value="Unassembled WGS sequence"/>
</dbReference>
<keyword evidence="2" id="KW-1185">Reference proteome</keyword>
<accession>A0A2R5F992</accession>
<evidence type="ECO:0000313" key="1">
    <source>
        <dbReference type="EMBL" id="GBG14605.1"/>
    </source>
</evidence>
<sequence length="81" mass="9339">MYDIVNYYIYSKAWNRMGVRAGQGYGAPKPKRLICPSCGRKGVTQWKISMFGRVRECQYCRETWGEPGWALALKAMPQNKS</sequence>
<dbReference type="EMBL" id="BDOQ01000008">
    <property type="protein sequence ID" value="GBG14605.1"/>
    <property type="molecule type" value="Genomic_DNA"/>
</dbReference>
<protein>
    <submittedName>
        <fullName evidence="1">MSHA biogenesis protein MshE</fullName>
    </submittedName>
</protein>